<evidence type="ECO:0000313" key="2">
    <source>
        <dbReference type="Proteomes" id="UP001139207"/>
    </source>
</evidence>
<organism evidence="1 2">
    <name type="scientific">Corynebacterium kalidii</name>
    <dbReference type="NCBI Taxonomy" id="2931982"/>
    <lineage>
        <taxon>Bacteria</taxon>
        <taxon>Bacillati</taxon>
        <taxon>Actinomycetota</taxon>
        <taxon>Actinomycetes</taxon>
        <taxon>Mycobacteriales</taxon>
        <taxon>Corynebacteriaceae</taxon>
        <taxon>Corynebacterium</taxon>
    </lineage>
</organism>
<name>A0A9X1WH01_9CORY</name>
<dbReference type="Proteomes" id="UP001139207">
    <property type="component" value="Unassembled WGS sequence"/>
</dbReference>
<dbReference type="RefSeq" id="WP_244804021.1">
    <property type="nucleotide sequence ID" value="NZ_JALIEA010000012.1"/>
</dbReference>
<keyword evidence="2" id="KW-1185">Reference proteome</keyword>
<dbReference type="EMBL" id="JALIEA010000012">
    <property type="protein sequence ID" value="MCJ7858288.1"/>
    <property type="molecule type" value="Genomic_DNA"/>
</dbReference>
<gene>
    <name evidence="1" type="ORF">MUN33_06095</name>
</gene>
<sequence length="64" mass="6139">MGSLDGITDIADIAGDLLRIAVGLLKGDLSVLSTEGSLAGIFGSSGDLDLAGSIDGSSTDAGGE</sequence>
<comment type="caution">
    <text evidence="1">The sequence shown here is derived from an EMBL/GenBank/DDBJ whole genome shotgun (WGS) entry which is preliminary data.</text>
</comment>
<dbReference type="AlphaFoldDB" id="A0A9X1WH01"/>
<protein>
    <submittedName>
        <fullName evidence="1">Uncharacterized protein</fullName>
    </submittedName>
</protein>
<accession>A0A9X1WH01</accession>
<proteinExistence type="predicted"/>
<evidence type="ECO:0000313" key="1">
    <source>
        <dbReference type="EMBL" id="MCJ7858288.1"/>
    </source>
</evidence>
<reference evidence="1" key="1">
    <citation type="submission" date="2022-04" db="EMBL/GenBank/DDBJ databases">
        <title>Corynebacterium kalidii LD5P10.</title>
        <authorList>
            <person name="Sun J.Q."/>
        </authorList>
    </citation>
    <scope>NUCLEOTIDE SEQUENCE</scope>
    <source>
        <strain evidence="1">LD5P10</strain>
    </source>
</reference>